<evidence type="ECO:0000256" key="1">
    <source>
        <dbReference type="SAM" id="Phobius"/>
    </source>
</evidence>
<protein>
    <recommendedName>
        <fullName evidence="3">RING-CH-type domain-containing protein</fullName>
    </recommendedName>
</protein>
<organism evidence="2">
    <name type="scientific">Ostreococcus tauri</name>
    <name type="common">Marine green alga</name>
    <dbReference type="NCBI Taxonomy" id="70448"/>
    <lineage>
        <taxon>Eukaryota</taxon>
        <taxon>Viridiplantae</taxon>
        <taxon>Chlorophyta</taxon>
        <taxon>Mamiellophyceae</taxon>
        <taxon>Mamiellales</taxon>
        <taxon>Bathycoccaceae</taxon>
        <taxon>Ostreococcus</taxon>
    </lineage>
</organism>
<feature type="transmembrane region" description="Helical" evidence="1">
    <location>
        <begin position="182"/>
        <end position="204"/>
    </location>
</feature>
<dbReference type="Gene3D" id="3.30.40.10">
    <property type="entry name" value="Zinc/RING finger domain, C3HC4 (zinc finger)"/>
    <property type="match status" value="1"/>
</dbReference>
<reference evidence="2" key="1">
    <citation type="submission" date="2017-04" db="EMBL/GenBank/DDBJ databases">
        <title>Population genomics of picophytoplankton unveils novel chromosome hypervariability.</title>
        <authorList>
            <consortium name="DOE Joint Genome Institute"/>
            <person name="Blanc-Mathieu R."/>
            <person name="Krasovec M."/>
            <person name="Hebrard M."/>
            <person name="Yau S."/>
            <person name="Desgranges E."/>
            <person name="Martin J."/>
            <person name="Schackwitz W."/>
            <person name="Kuo A."/>
            <person name="Salin G."/>
            <person name="Donnadieu C."/>
            <person name="Desdevises Y."/>
            <person name="Sanchez-Ferandin S."/>
            <person name="Moreau H."/>
            <person name="Rivals E."/>
            <person name="Grigoriev I.V."/>
            <person name="Grimsley N."/>
            <person name="Eyre-Walker A."/>
            <person name="Piganeau G."/>
        </authorList>
    </citation>
    <scope>NUCLEOTIDE SEQUENCE [LARGE SCALE GENOMIC DNA]</scope>
    <source>
        <strain evidence="2">RCC 1115</strain>
    </source>
</reference>
<dbReference type="Proteomes" id="UP000195557">
    <property type="component" value="Unassembled WGS sequence"/>
</dbReference>
<accession>A0A1Y5IHC2</accession>
<keyword evidence="1" id="KW-1133">Transmembrane helix</keyword>
<evidence type="ECO:0008006" key="3">
    <source>
        <dbReference type="Google" id="ProtNLM"/>
    </source>
</evidence>
<sequence>MDARADDEKGDADADEENCLDVVVLARDAARTTETGDEDEILGCCRVCALEVTRGDVARGEATYLGCACKHGLAHANEECLHAYVLAKASEISGSTCEICLELMTNAPRRSALRANRRGRDARASDTATTPPIVVATDGGDHGEIIEVVAHRRALAGVGFASVAVVVGCVRWLVIRACRVRVAFIGAVCIAAGCFIALQPSAIIDG</sequence>
<dbReference type="EMBL" id="KZ155783">
    <property type="protein sequence ID" value="OUS46482.1"/>
    <property type="molecule type" value="Genomic_DNA"/>
</dbReference>
<name>A0A1Y5IHC2_OSTTA</name>
<proteinExistence type="predicted"/>
<gene>
    <name evidence="2" type="ORF">BE221DRAFT_205482</name>
</gene>
<keyword evidence="1" id="KW-0812">Transmembrane</keyword>
<dbReference type="AlphaFoldDB" id="A0A1Y5IHC2"/>
<dbReference type="InterPro" id="IPR013083">
    <property type="entry name" value="Znf_RING/FYVE/PHD"/>
</dbReference>
<feature type="transmembrane region" description="Helical" evidence="1">
    <location>
        <begin position="154"/>
        <end position="175"/>
    </location>
</feature>
<keyword evidence="1" id="KW-0472">Membrane</keyword>
<evidence type="ECO:0000313" key="2">
    <source>
        <dbReference type="EMBL" id="OUS46482.1"/>
    </source>
</evidence>